<accession>A0A7J6H9Z6</accession>
<gene>
    <name evidence="2" type="ORF">F8388_004445</name>
</gene>
<dbReference type="Pfam" id="PF14111">
    <property type="entry name" value="DUF4283"/>
    <property type="match status" value="1"/>
</dbReference>
<proteinExistence type="predicted"/>
<feature type="domain" description="DUF4283" evidence="1">
    <location>
        <begin position="99"/>
        <end position="162"/>
    </location>
</feature>
<dbReference type="PANTHER" id="PTHR31286">
    <property type="entry name" value="GLYCINE-RICH CELL WALL STRUCTURAL PROTEIN 1.8-LIKE"/>
    <property type="match status" value="1"/>
</dbReference>
<evidence type="ECO:0000313" key="2">
    <source>
        <dbReference type="EMBL" id="KAF4392116.1"/>
    </source>
</evidence>
<organism evidence="2 3">
    <name type="scientific">Cannabis sativa</name>
    <name type="common">Hemp</name>
    <name type="synonym">Marijuana</name>
    <dbReference type="NCBI Taxonomy" id="3483"/>
    <lineage>
        <taxon>Eukaryota</taxon>
        <taxon>Viridiplantae</taxon>
        <taxon>Streptophyta</taxon>
        <taxon>Embryophyta</taxon>
        <taxon>Tracheophyta</taxon>
        <taxon>Spermatophyta</taxon>
        <taxon>Magnoliopsida</taxon>
        <taxon>eudicotyledons</taxon>
        <taxon>Gunneridae</taxon>
        <taxon>Pentapetalae</taxon>
        <taxon>rosids</taxon>
        <taxon>fabids</taxon>
        <taxon>Rosales</taxon>
        <taxon>Cannabaceae</taxon>
        <taxon>Cannabis</taxon>
    </lineage>
</organism>
<dbReference type="EMBL" id="JAATIP010000020">
    <property type="protein sequence ID" value="KAF4392116.1"/>
    <property type="molecule type" value="Genomic_DNA"/>
</dbReference>
<dbReference type="InterPro" id="IPR025558">
    <property type="entry name" value="DUF4283"/>
</dbReference>
<comment type="caution">
    <text evidence="2">The sequence shown here is derived from an EMBL/GenBank/DDBJ whole genome shotgun (WGS) entry which is preliminary data.</text>
</comment>
<protein>
    <recommendedName>
        <fullName evidence="1">DUF4283 domain-containing protein</fullName>
    </recommendedName>
</protein>
<evidence type="ECO:0000259" key="1">
    <source>
        <dbReference type="Pfam" id="PF14111"/>
    </source>
</evidence>
<name>A0A7J6H9Z6_CANSA</name>
<dbReference type="Proteomes" id="UP000525078">
    <property type="component" value="Unassembled WGS sequence"/>
</dbReference>
<evidence type="ECO:0000313" key="3">
    <source>
        <dbReference type="Proteomes" id="UP000525078"/>
    </source>
</evidence>
<dbReference type="AlphaFoldDB" id="A0A7J6H9Z6"/>
<sequence length="232" mass="26186">MFSKIKSTFFFPYEVVVVAFLSFARGGARPTDGVLGSSMPSLFLPKVEYTLLLSTVPASCAWFAWEEILEDVMNLVENVAVEDFSLDLVPNDISAKGTIRRTLAGKFFSKRKVFNGKLRSILTQMWNVHPGWRLQEIQNNIYIFRFSSETDALKVMSRGPWGPCGGFLLVTSMPDNGKWQSTDLQSVHLWVRLLGVPYRYITDENVGKIANRVGTLISADKTRVLVFCLFQV</sequence>
<dbReference type="PANTHER" id="PTHR31286:SF180">
    <property type="entry name" value="OS10G0362600 PROTEIN"/>
    <property type="match status" value="1"/>
</dbReference>
<reference evidence="2 3" key="1">
    <citation type="journal article" date="2020" name="bioRxiv">
        <title>Sequence and annotation of 42 cannabis genomes reveals extensive copy number variation in cannabinoid synthesis and pathogen resistance genes.</title>
        <authorList>
            <person name="Mckernan K.J."/>
            <person name="Helbert Y."/>
            <person name="Kane L.T."/>
            <person name="Ebling H."/>
            <person name="Zhang L."/>
            <person name="Liu B."/>
            <person name="Eaton Z."/>
            <person name="Mclaughlin S."/>
            <person name="Kingan S."/>
            <person name="Baybayan P."/>
            <person name="Concepcion G."/>
            <person name="Jordan M."/>
            <person name="Riva A."/>
            <person name="Barbazuk W."/>
            <person name="Harkins T."/>
        </authorList>
    </citation>
    <scope>NUCLEOTIDE SEQUENCE [LARGE SCALE GENOMIC DNA]</scope>
    <source>
        <strain evidence="3">cv. Jamaican Lion 4</strain>
        <tissue evidence="2">Leaf</tissue>
    </source>
</reference>
<dbReference type="InterPro" id="IPR040256">
    <property type="entry name" value="At4g02000-like"/>
</dbReference>